<dbReference type="GO" id="GO:0019104">
    <property type="term" value="F:DNA N-glycosylase activity"/>
    <property type="evidence" value="ECO:0007669"/>
    <property type="project" value="UniProtKB-ARBA"/>
</dbReference>
<evidence type="ECO:0000259" key="10">
    <source>
        <dbReference type="SMART" id="SM00478"/>
    </source>
</evidence>
<dbReference type="GO" id="GO:0003677">
    <property type="term" value="F:DNA binding"/>
    <property type="evidence" value="ECO:0007669"/>
    <property type="project" value="InterPro"/>
</dbReference>
<dbReference type="InterPro" id="IPR000445">
    <property type="entry name" value="HhH_motif"/>
</dbReference>
<name>A0A0W8FDU9_9ZZZZ</name>
<keyword evidence="3" id="KW-0479">Metal-binding</keyword>
<dbReference type="EC" id="4.2.99.18" evidence="11"/>
<evidence type="ECO:0000256" key="1">
    <source>
        <dbReference type="ARBA" id="ARBA00008343"/>
    </source>
</evidence>
<dbReference type="EMBL" id="LNQE01001334">
    <property type="protein sequence ID" value="KUG19048.1"/>
    <property type="molecule type" value="Genomic_DNA"/>
</dbReference>
<evidence type="ECO:0000313" key="11">
    <source>
        <dbReference type="EMBL" id="KUG19048.1"/>
    </source>
</evidence>
<dbReference type="SUPFAM" id="SSF48150">
    <property type="entry name" value="DNA-glycosylase"/>
    <property type="match status" value="1"/>
</dbReference>
<dbReference type="GO" id="GO:0140078">
    <property type="term" value="F:class I DNA-(apurinic or apyrimidinic site) endonuclease activity"/>
    <property type="evidence" value="ECO:0007669"/>
    <property type="project" value="UniProtKB-EC"/>
</dbReference>
<keyword evidence="11" id="KW-0540">Nuclease</keyword>
<dbReference type="CDD" id="cd00056">
    <property type="entry name" value="ENDO3c"/>
    <property type="match status" value="1"/>
</dbReference>
<comment type="similarity">
    <text evidence="1">Belongs to the Nth/MutY family.</text>
</comment>
<keyword evidence="8" id="KW-0234">DNA repair</keyword>
<dbReference type="Gene3D" id="1.10.1670.10">
    <property type="entry name" value="Helix-hairpin-Helix base-excision DNA repair enzymes (C-terminal)"/>
    <property type="match status" value="1"/>
</dbReference>
<keyword evidence="9" id="KW-0326">Glycosidase</keyword>
<dbReference type="PANTHER" id="PTHR10359:SF19">
    <property type="entry name" value="DNA REPAIR GLYCOSYLASE MJ1434-RELATED"/>
    <property type="match status" value="1"/>
</dbReference>
<evidence type="ECO:0000256" key="8">
    <source>
        <dbReference type="ARBA" id="ARBA00023204"/>
    </source>
</evidence>
<keyword evidence="4" id="KW-0227">DNA damage</keyword>
<dbReference type="PANTHER" id="PTHR10359">
    <property type="entry name" value="A/G-SPECIFIC ADENINE GLYCOSYLASE/ENDONUCLEASE III"/>
    <property type="match status" value="1"/>
</dbReference>
<evidence type="ECO:0000256" key="4">
    <source>
        <dbReference type="ARBA" id="ARBA00022763"/>
    </source>
</evidence>
<dbReference type="PIRSF" id="PIRSF001435">
    <property type="entry name" value="Nth"/>
    <property type="match status" value="1"/>
</dbReference>
<keyword evidence="11" id="KW-0255">Endonuclease</keyword>
<organism evidence="11">
    <name type="scientific">hydrocarbon metagenome</name>
    <dbReference type="NCBI Taxonomy" id="938273"/>
    <lineage>
        <taxon>unclassified sequences</taxon>
        <taxon>metagenomes</taxon>
        <taxon>ecological metagenomes</taxon>
    </lineage>
</organism>
<dbReference type="Pfam" id="PF00730">
    <property type="entry name" value="HhH-GPD"/>
    <property type="match status" value="1"/>
</dbReference>
<keyword evidence="5" id="KW-0378">Hydrolase</keyword>
<dbReference type="InterPro" id="IPR023170">
    <property type="entry name" value="HhH_base_excis_C"/>
</dbReference>
<gene>
    <name evidence="11" type="ORF">ASZ90_011253</name>
</gene>
<dbReference type="Gene3D" id="1.10.340.30">
    <property type="entry name" value="Hypothetical protein, domain 2"/>
    <property type="match status" value="1"/>
</dbReference>
<comment type="caution">
    <text evidence="11">The sequence shown here is derived from an EMBL/GenBank/DDBJ whole genome shotgun (WGS) entry which is preliminary data.</text>
</comment>
<dbReference type="Pfam" id="PF00633">
    <property type="entry name" value="HHH"/>
    <property type="match status" value="1"/>
</dbReference>
<evidence type="ECO:0000256" key="3">
    <source>
        <dbReference type="ARBA" id="ARBA00022723"/>
    </source>
</evidence>
<dbReference type="InterPro" id="IPR003265">
    <property type="entry name" value="HhH-GPD_domain"/>
</dbReference>
<feature type="domain" description="HhH-GPD" evidence="10">
    <location>
        <begin position="39"/>
        <end position="194"/>
    </location>
</feature>
<keyword evidence="6" id="KW-0408">Iron</keyword>
<keyword evidence="2" id="KW-0004">4Fe-4S</keyword>
<sequence>MSASVSSSISALIDGLFEQYGPLIWWKGSTEEVMIGAILTQQTRWENVEVALSRLRQAGICSIRGIFAAPMEEIEALIRPTGFFRVKARRLQGLAAHVIREFGGVEGMRTVPTEDLRESLLSVKGVGEETADSILCYGLGRAVFVIDAYTERICWCAGIDAGRRELKGLFESVLPETADACRQSHAHFVEYAKGYCGKKRCDECWIRNFDG</sequence>
<dbReference type="SMART" id="SM00478">
    <property type="entry name" value="ENDO3c"/>
    <property type="match status" value="1"/>
</dbReference>
<dbReference type="AlphaFoldDB" id="A0A0W8FDU9"/>
<dbReference type="GO" id="GO:0006284">
    <property type="term" value="P:base-excision repair"/>
    <property type="evidence" value="ECO:0007669"/>
    <property type="project" value="InterPro"/>
</dbReference>
<reference evidence="11" key="1">
    <citation type="journal article" date="2015" name="Proc. Natl. Acad. Sci. U.S.A.">
        <title>Networks of energetic and metabolic interactions define dynamics in microbial communities.</title>
        <authorList>
            <person name="Embree M."/>
            <person name="Liu J.K."/>
            <person name="Al-Bassam M.M."/>
            <person name="Zengler K."/>
        </authorList>
    </citation>
    <scope>NUCLEOTIDE SEQUENCE</scope>
</reference>
<accession>A0A0W8FDU9</accession>
<evidence type="ECO:0000256" key="6">
    <source>
        <dbReference type="ARBA" id="ARBA00023004"/>
    </source>
</evidence>
<keyword evidence="7" id="KW-0411">Iron-sulfur</keyword>
<proteinExistence type="inferred from homology"/>
<evidence type="ECO:0000256" key="9">
    <source>
        <dbReference type="ARBA" id="ARBA00023295"/>
    </source>
</evidence>
<evidence type="ECO:0000256" key="7">
    <source>
        <dbReference type="ARBA" id="ARBA00023014"/>
    </source>
</evidence>
<evidence type="ECO:0000256" key="2">
    <source>
        <dbReference type="ARBA" id="ARBA00022485"/>
    </source>
</evidence>
<protein>
    <submittedName>
        <fullName evidence="11">Endonuclease iii</fullName>
        <ecNumber evidence="11">4.2.99.18</ecNumber>
    </submittedName>
</protein>
<evidence type="ECO:0000256" key="5">
    <source>
        <dbReference type="ARBA" id="ARBA00022801"/>
    </source>
</evidence>
<dbReference type="InterPro" id="IPR011257">
    <property type="entry name" value="DNA_glycosylase"/>
</dbReference>
<dbReference type="GO" id="GO:0051539">
    <property type="term" value="F:4 iron, 4 sulfur cluster binding"/>
    <property type="evidence" value="ECO:0007669"/>
    <property type="project" value="UniProtKB-KW"/>
</dbReference>
<dbReference type="GO" id="GO:0046872">
    <property type="term" value="F:metal ion binding"/>
    <property type="evidence" value="ECO:0007669"/>
    <property type="project" value="UniProtKB-KW"/>
</dbReference>
<keyword evidence="11" id="KW-0456">Lyase</keyword>